<sequence>MRMPRPKRIRPVQQRSRDTTATLIDATARVLTAHGYAHLTTNHVAREAGVSVGTLYRYFADKAELVEAVRDRTATEITATLTAAMSASVSDNLEPVDGFRHLTATMVEAIETHRGVVRALLSEAPLGLYSNVFPEIEQTLGHFGRLLITIVRPDLTREQRESMVYIGMAVFATACFRIAIDPPPYIDKPWVIDQAARLLAPALTPG</sequence>
<reference evidence="5 6" key="1">
    <citation type="submission" date="2020-05" db="EMBL/GenBank/DDBJ databases">
        <title>MicrobeNet Type strains.</title>
        <authorList>
            <person name="Nicholson A.C."/>
        </authorList>
    </citation>
    <scope>NUCLEOTIDE SEQUENCE [LARGE SCALE GENOMIC DNA]</scope>
    <source>
        <strain evidence="5 6">JCM 3224</strain>
    </source>
</reference>
<dbReference type="AlphaFoldDB" id="A0A849BXX2"/>
<keyword evidence="6" id="KW-1185">Reference proteome</keyword>
<dbReference type="Proteomes" id="UP000586827">
    <property type="component" value="Unassembled WGS sequence"/>
</dbReference>
<evidence type="ECO:0000256" key="2">
    <source>
        <dbReference type="PROSITE-ProRule" id="PRU00335"/>
    </source>
</evidence>
<dbReference type="PROSITE" id="PS50977">
    <property type="entry name" value="HTH_TETR_2"/>
    <property type="match status" value="1"/>
</dbReference>
<dbReference type="PANTHER" id="PTHR30055:SF201">
    <property type="entry name" value="TRANSCRIPTIONAL REGULATORY PROTEIN"/>
    <property type="match status" value="1"/>
</dbReference>
<keyword evidence="3" id="KW-0812">Transmembrane</keyword>
<evidence type="ECO:0000313" key="6">
    <source>
        <dbReference type="Proteomes" id="UP000586827"/>
    </source>
</evidence>
<dbReference type="InterPro" id="IPR050109">
    <property type="entry name" value="HTH-type_TetR-like_transc_reg"/>
</dbReference>
<dbReference type="PANTHER" id="PTHR30055">
    <property type="entry name" value="HTH-TYPE TRANSCRIPTIONAL REGULATOR RUTR"/>
    <property type="match status" value="1"/>
</dbReference>
<evidence type="ECO:0000259" key="4">
    <source>
        <dbReference type="PROSITE" id="PS50977"/>
    </source>
</evidence>
<dbReference type="GO" id="GO:0000976">
    <property type="term" value="F:transcription cis-regulatory region binding"/>
    <property type="evidence" value="ECO:0007669"/>
    <property type="project" value="TreeGrafter"/>
</dbReference>
<name>A0A849BXX2_9NOCA</name>
<feature type="DNA-binding region" description="H-T-H motif" evidence="2">
    <location>
        <begin position="40"/>
        <end position="59"/>
    </location>
</feature>
<keyword evidence="3" id="KW-1133">Transmembrane helix</keyword>
<protein>
    <submittedName>
        <fullName evidence="5">TetR/AcrR family transcriptional regulator</fullName>
    </submittedName>
</protein>
<comment type="caution">
    <text evidence="5">The sequence shown here is derived from an EMBL/GenBank/DDBJ whole genome shotgun (WGS) entry which is preliminary data.</text>
</comment>
<accession>A0A849BXX2</accession>
<keyword evidence="1 2" id="KW-0238">DNA-binding</keyword>
<evidence type="ECO:0000256" key="1">
    <source>
        <dbReference type="ARBA" id="ARBA00023125"/>
    </source>
</evidence>
<feature type="domain" description="HTH tetR-type" evidence="4">
    <location>
        <begin position="17"/>
        <end position="77"/>
    </location>
</feature>
<evidence type="ECO:0000256" key="3">
    <source>
        <dbReference type="SAM" id="Phobius"/>
    </source>
</evidence>
<organism evidence="5 6">
    <name type="scientific">Nocardia uniformis</name>
    <dbReference type="NCBI Taxonomy" id="53432"/>
    <lineage>
        <taxon>Bacteria</taxon>
        <taxon>Bacillati</taxon>
        <taxon>Actinomycetota</taxon>
        <taxon>Actinomycetes</taxon>
        <taxon>Mycobacteriales</taxon>
        <taxon>Nocardiaceae</taxon>
        <taxon>Nocardia</taxon>
    </lineage>
</organism>
<dbReference type="PRINTS" id="PR00455">
    <property type="entry name" value="HTHTETR"/>
</dbReference>
<dbReference type="GO" id="GO:0003700">
    <property type="term" value="F:DNA-binding transcription factor activity"/>
    <property type="evidence" value="ECO:0007669"/>
    <property type="project" value="TreeGrafter"/>
</dbReference>
<dbReference type="SUPFAM" id="SSF46689">
    <property type="entry name" value="Homeodomain-like"/>
    <property type="match status" value="1"/>
</dbReference>
<dbReference type="InterPro" id="IPR001647">
    <property type="entry name" value="HTH_TetR"/>
</dbReference>
<dbReference type="InterPro" id="IPR009057">
    <property type="entry name" value="Homeodomain-like_sf"/>
</dbReference>
<dbReference type="InterPro" id="IPR023772">
    <property type="entry name" value="DNA-bd_HTH_TetR-type_CS"/>
</dbReference>
<dbReference type="PROSITE" id="PS01081">
    <property type="entry name" value="HTH_TETR_1"/>
    <property type="match status" value="1"/>
</dbReference>
<dbReference type="EMBL" id="JABELX010000005">
    <property type="protein sequence ID" value="NNH71372.1"/>
    <property type="molecule type" value="Genomic_DNA"/>
</dbReference>
<proteinExistence type="predicted"/>
<keyword evidence="3" id="KW-0472">Membrane</keyword>
<feature type="transmembrane region" description="Helical" evidence="3">
    <location>
        <begin position="162"/>
        <end position="180"/>
    </location>
</feature>
<dbReference type="Pfam" id="PF00440">
    <property type="entry name" value="TetR_N"/>
    <property type="match status" value="1"/>
</dbReference>
<gene>
    <name evidence="5" type="ORF">HLB23_16125</name>
</gene>
<dbReference type="Gene3D" id="1.10.357.10">
    <property type="entry name" value="Tetracycline Repressor, domain 2"/>
    <property type="match status" value="1"/>
</dbReference>
<evidence type="ECO:0000313" key="5">
    <source>
        <dbReference type="EMBL" id="NNH71372.1"/>
    </source>
</evidence>